<dbReference type="EMBL" id="AAXW01000063">
    <property type="protein sequence ID" value="EAZ88879.1"/>
    <property type="molecule type" value="Genomic_DNA"/>
</dbReference>
<dbReference type="OrthoDB" id="461957at2"/>
<reference evidence="1 2" key="1">
    <citation type="submission" date="2007-03" db="EMBL/GenBank/DDBJ databases">
        <authorList>
            <person name="Stal L."/>
            <person name="Ferriera S."/>
            <person name="Johnson J."/>
            <person name="Kravitz S."/>
            <person name="Beeson K."/>
            <person name="Sutton G."/>
            <person name="Rogers Y.-H."/>
            <person name="Friedman R."/>
            <person name="Frazier M."/>
            <person name="Venter J.C."/>
        </authorList>
    </citation>
    <scope>NUCLEOTIDE SEQUENCE [LARGE SCALE GENOMIC DNA]</scope>
    <source>
        <strain evidence="1 2">CCY0110</strain>
    </source>
</reference>
<sequence>MIIFIDTGVLGLLSSPNKRKEVIKSQEWLYFWLSRGVNIISSDICDYEVRRGTLLTANSQLREQGIKKLDGLHDLINFLPVSPIILRHSAELWAETRRSALPTAKLNNIDADVIIGATCQLIQEEYPGQKLIVATTNVKHLSRFIEAEQWTQIN</sequence>
<evidence type="ECO:0000313" key="1">
    <source>
        <dbReference type="EMBL" id="EAZ88879.1"/>
    </source>
</evidence>
<evidence type="ECO:0000313" key="2">
    <source>
        <dbReference type="Proteomes" id="UP000003781"/>
    </source>
</evidence>
<dbReference type="SUPFAM" id="SSF88723">
    <property type="entry name" value="PIN domain-like"/>
    <property type="match status" value="1"/>
</dbReference>
<gene>
    <name evidence="1" type="ORF">CY0110_31335</name>
</gene>
<dbReference type="eggNOG" id="COG1487">
    <property type="taxonomic scope" value="Bacteria"/>
</dbReference>
<evidence type="ECO:0008006" key="3">
    <source>
        <dbReference type="Google" id="ProtNLM"/>
    </source>
</evidence>
<dbReference type="InterPro" id="IPR029060">
    <property type="entry name" value="PIN-like_dom_sf"/>
</dbReference>
<organism evidence="1 2">
    <name type="scientific">Crocosphaera chwakensis CCY0110</name>
    <dbReference type="NCBI Taxonomy" id="391612"/>
    <lineage>
        <taxon>Bacteria</taxon>
        <taxon>Bacillati</taxon>
        <taxon>Cyanobacteriota</taxon>
        <taxon>Cyanophyceae</taxon>
        <taxon>Oscillatoriophycideae</taxon>
        <taxon>Chroococcales</taxon>
        <taxon>Aphanothecaceae</taxon>
        <taxon>Crocosphaera</taxon>
        <taxon>Crocosphaera chwakensis</taxon>
    </lineage>
</organism>
<keyword evidence="2" id="KW-1185">Reference proteome</keyword>
<comment type="caution">
    <text evidence="1">The sequence shown here is derived from an EMBL/GenBank/DDBJ whole genome shotgun (WGS) entry which is preliminary data.</text>
</comment>
<name>A3IXD6_9CHRO</name>
<accession>A3IXD6</accession>
<dbReference type="AlphaFoldDB" id="A3IXD6"/>
<dbReference type="Gene3D" id="3.40.50.1010">
    <property type="entry name" value="5'-nuclease"/>
    <property type="match status" value="1"/>
</dbReference>
<dbReference type="RefSeq" id="WP_008278042.1">
    <property type="nucleotide sequence ID" value="NZ_AAXW01000063.1"/>
</dbReference>
<dbReference type="Proteomes" id="UP000003781">
    <property type="component" value="Unassembled WGS sequence"/>
</dbReference>
<proteinExistence type="predicted"/>
<protein>
    <recommendedName>
        <fullName evidence="3">PIN domain-containing protein</fullName>
    </recommendedName>
</protein>